<reference evidence="2 3" key="1">
    <citation type="submission" date="2024-06" db="EMBL/GenBank/DDBJ databases">
        <title>Complete genome of Phlyctema vagabunda strain 19-DSS-EL-015.</title>
        <authorList>
            <person name="Fiorenzani C."/>
        </authorList>
    </citation>
    <scope>NUCLEOTIDE SEQUENCE [LARGE SCALE GENOMIC DNA]</scope>
    <source>
        <strain evidence="2 3">19-DSS-EL-015</strain>
    </source>
</reference>
<sequence length="149" mass="15824">MALSSVALSPLPGSIGCIPFYLHILLEIPASLNFFFKPSQQLGLSSPAPGAEAVVRQYAVLLLASSVLALIFALRPIDTASKRVAGALGIYHLAPLTRAVGRIWAGEIALSSGLGGPWVHAAVHGYTLLCLWLLFFTKTATTERAARRD</sequence>
<feature type="transmembrane region" description="Helical" evidence="1">
    <location>
        <begin position="20"/>
        <end position="36"/>
    </location>
</feature>
<protein>
    <submittedName>
        <fullName evidence="2">Uncharacterized protein</fullName>
    </submittedName>
</protein>
<evidence type="ECO:0000256" key="1">
    <source>
        <dbReference type="SAM" id="Phobius"/>
    </source>
</evidence>
<gene>
    <name evidence="2" type="ORF">PVAG01_05927</name>
</gene>
<evidence type="ECO:0000313" key="3">
    <source>
        <dbReference type="Proteomes" id="UP001629113"/>
    </source>
</evidence>
<dbReference type="Proteomes" id="UP001629113">
    <property type="component" value="Unassembled WGS sequence"/>
</dbReference>
<comment type="caution">
    <text evidence="2">The sequence shown here is derived from an EMBL/GenBank/DDBJ whole genome shotgun (WGS) entry which is preliminary data.</text>
</comment>
<name>A0ABR4PEM0_9HELO</name>
<organism evidence="2 3">
    <name type="scientific">Phlyctema vagabunda</name>
    <dbReference type="NCBI Taxonomy" id="108571"/>
    <lineage>
        <taxon>Eukaryota</taxon>
        <taxon>Fungi</taxon>
        <taxon>Dikarya</taxon>
        <taxon>Ascomycota</taxon>
        <taxon>Pezizomycotina</taxon>
        <taxon>Leotiomycetes</taxon>
        <taxon>Helotiales</taxon>
        <taxon>Dermateaceae</taxon>
        <taxon>Phlyctema</taxon>
    </lineage>
</organism>
<keyword evidence="1" id="KW-0472">Membrane</keyword>
<keyword evidence="1" id="KW-1133">Transmembrane helix</keyword>
<evidence type="ECO:0000313" key="2">
    <source>
        <dbReference type="EMBL" id="KAL3421771.1"/>
    </source>
</evidence>
<dbReference type="EMBL" id="JBFCZG010000005">
    <property type="protein sequence ID" value="KAL3421771.1"/>
    <property type="molecule type" value="Genomic_DNA"/>
</dbReference>
<keyword evidence="1" id="KW-0812">Transmembrane</keyword>
<feature type="transmembrane region" description="Helical" evidence="1">
    <location>
        <begin position="57"/>
        <end position="74"/>
    </location>
</feature>
<proteinExistence type="predicted"/>
<feature type="transmembrane region" description="Helical" evidence="1">
    <location>
        <begin position="118"/>
        <end position="137"/>
    </location>
</feature>
<accession>A0ABR4PEM0</accession>
<keyword evidence="3" id="KW-1185">Reference proteome</keyword>